<dbReference type="GO" id="GO:0055130">
    <property type="term" value="P:D-alanine catabolic process"/>
    <property type="evidence" value="ECO:0007669"/>
    <property type="project" value="TreeGrafter"/>
</dbReference>
<reference evidence="4 5" key="1">
    <citation type="submission" date="2018-08" db="EMBL/GenBank/DDBJ databases">
        <title>Wenzhouxiangella salilacus sp. nov., a novel bacterium isolated from a saline lake in Xinjiang Province, China.</title>
        <authorList>
            <person name="Han S."/>
        </authorList>
    </citation>
    <scope>NUCLEOTIDE SEQUENCE [LARGE SCALE GENOMIC DNA]</scope>
    <source>
        <strain evidence="4 5">XDB06</strain>
    </source>
</reference>
<proteinExistence type="inferred from homology"/>
<feature type="domain" description="FAD dependent oxidoreductase" evidence="3">
    <location>
        <begin position="4"/>
        <end position="404"/>
    </location>
</feature>
<keyword evidence="2" id="KW-0560">Oxidoreductase</keyword>
<comment type="caution">
    <text evidence="4">The sequence shown here is derived from an EMBL/GenBank/DDBJ whole genome shotgun (WGS) entry which is preliminary data.</text>
</comment>
<dbReference type="Gene3D" id="3.30.9.10">
    <property type="entry name" value="D-Amino Acid Oxidase, subunit A, domain 2"/>
    <property type="match status" value="1"/>
</dbReference>
<protein>
    <submittedName>
        <fullName evidence="4">FAD-dependent oxidoreductase</fullName>
    </submittedName>
</protein>
<dbReference type="RefSeq" id="WP_116649120.1">
    <property type="nucleotide sequence ID" value="NZ_QUZK01000002.1"/>
</dbReference>
<keyword evidence="5" id="KW-1185">Reference proteome</keyword>
<sequence length="421" mass="44892">MARRVLVIGGGVVGATTALALAERDFEVTLIDKRDRLADDTSHANGGGVTPLHSEPWNGPGLATSLFSYLGRGDAPWQLPLGSLPSLGGWGLRFLAQSRSSRFAANARANIRLGLYSLDRMRAWRSRYGFEYAQTTAGSMQLYFSRPALDRALTTRRRLIEGLGEVEPLAADEAVAREPALTPVAERLAGALFYSRHESGDAARFARCAAAEAERQGAQMRLGKAVSRIVCDQGRFKAVAVAGGSIEADACVIAAGPETPRLLAPLGLRVPIRPVRGYSASFELDDAGALPKLPLLDTARRFVTLRLGERGLRVAGLADFAGHRRAIPPARMDVLLDSARNLLPALADRLTPAAGRLWAGLRPVTPDGRALLGETRIGGLYLNAGHGPMGWTMACGSAELIADLVLARSPAIDPAPFRPAR</sequence>
<dbReference type="SUPFAM" id="SSF54373">
    <property type="entry name" value="FAD-linked reductases, C-terminal domain"/>
    <property type="match status" value="1"/>
</dbReference>
<accession>A0A3E1KD30</accession>
<evidence type="ECO:0000313" key="5">
    <source>
        <dbReference type="Proteomes" id="UP000260351"/>
    </source>
</evidence>
<dbReference type="OrthoDB" id="9805337at2"/>
<dbReference type="PANTHER" id="PTHR13847:SF280">
    <property type="entry name" value="D-AMINO ACID DEHYDROGENASE"/>
    <property type="match status" value="1"/>
</dbReference>
<dbReference type="PANTHER" id="PTHR13847">
    <property type="entry name" value="SARCOSINE DEHYDROGENASE-RELATED"/>
    <property type="match status" value="1"/>
</dbReference>
<dbReference type="GO" id="GO:0005737">
    <property type="term" value="C:cytoplasm"/>
    <property type="evidence" value="ECO:0007669"/>
    <property type="project" value="TreeGrafter"/>
</dbReference>
<dbReference type="SUPFAM" id="SSF51905">
    <property type="entry name" value="FAD/NAD(P)-binding domain"/>
    <property type="match status" value="1"/>
</dbReference>
<dbReference type="GO" id="GO:0005886">
    <property type="term" value="C:plasma membrane"/>
    <property type="evidence" value="ECO:0007669"/>
    <property type="project" value="TreeGrafter"/>
</dbReference>
<name>A0A3E1KD30_9GAMM</name>
<evidence type="ECO:0000256" key="2">
    <source>
        <dbReference type="ARBA" id="ARBA00023002"/>
    </source>
</evidence>
<evidence type="ECO:0000313" key="4">
    <source>
        <dbReference type="EMBL" id="RFF33034.1"/>
    </source>
</evidence>
<dbReference type="EMBL" id="QUZK01000002">
    <property type="protein sequence ID" value="RFF33034.1"/>
    <property type="molecule type" value="Genomic_DNA"/>
</dbReference>
<organism evidence="4 5">
    <name type="scientific">Wenzhouxiangella sediminis</name>
    <dbReference type="NCBI Taxonomy" id="1792836"/>
    <lineage>
        <taxon>Bacteria</taxon>
        <taxon>Pseudomonadati</taxon>
        <taxon>Pseudomonadota</taxon>
        <taxon>Gammaproteobacteria</taxon>
        <taxon>Chromatiales</taxon>
        <taxon>Wenzhouxiangellaceae</taxon>
        <taxon>Wenzhouxiangella</taxon>
    </lineage>
</organism>
<dbReference type="Gene3D" id="3.50.50.60">
    <property type="entry name" value="FAD/NAD(P)-binding domain"/>
    <property type="match status" value="2"/>
</dbReference>
<dbReference type="Proteomes" id="UP000260351">
    <property type="component" value="Unassembled WGS sequence"/>
</dbReference>
<evidence type="ECO:0000256" key="1">
    <source>
        <dbReference type="ARBA" id="ARBA00009410"/>
    </source>
</evidence>
<comment type="similarity">
    <text evidence="1">Belongs to the DadA oxidoreductase family.</text>
</comment>
<dbReference type="InterPro" id="IPR036188">
    <property type="entry name" value="FAD/NAD-bd_sf"/>
</dbReference>
<evidence type="ECO:0000259" key="3">
    <source>
        <dbReference type="Pfam" id="PF01266"/>
    </source>
</evidence>
<dbReference type="AlphaFoldDB" id="A0A3E1KD30"/>
<gene>
    <name evidence="4" type="ORF">DZC52_00285</name>
</gene>
<dbReference type="Pfam" id="PF01266">
    <property type="entry name" value="DAO"/>
    <property type="match status" value="1"/>
</dbReference>
<dbReference type="GO" id="GO:0008718">
    <property type="term" value="F:D-amino-acid dehydrogenase activity"/>
    <property type="evidence" value="ECO:0007669"/>
    <property type="project" value="TreeGrafter"/>
</dbReference>
<dbReference type="InterPro" id="IPR006076">
    <property type="entry name" value="FAD-dep_OxRdtase"/>
</dbReference>